<organism evidence="9 10">
    <name type="scientific">Fusarium kuroshium</name>
    <dbReference type="NCBI Taxonomy" id="2010991"/>
    <lineage>
        <taxon>Eukaryota</taxon>
        <taxon>Fungi</taxon>
        <taxon>Dikarya</taxon>
        <taxon>Ascomycota</taxon>
        <taxon>Pezizomycotina</taxon>
        <taxon>Sordariomycetes</taxon>
        <taxon>Hypocreomycetidae</taxon>
        <taxon>Hypocreales</taxon>
        <taxon>Nectriaceae</taxon>
        <taxon>Fusarium</taxon>
        <taxon>Fusarium solani species complex</taxon>
    </lineage>
</organism>
<dbReference type="PRINTS" id="PR00465">
    <property type="entry name" value="EP450IV"/>
</dbReference>
<gene>
    <name evidence="9" type="ORF">CDV36_005112</name>
</gene>
<dbReference type="AlphaFoldDB" id="A0A3M2SCC9"/>
<evidence type="ECO:0000313" key="10">
    <source>
        <dbReference type="Proteomes" id="UP000277212"/>
    </source>
</evidence>
<sequence length="254" mass="28374">MIRDFVLECMAKDGLSDFTLATRLLSLDDVDMNLAEAECLDHIGAEIETTGDTVCWLMWELSQPKNWDKVTLLHNELVDADSNKGLETLPYLGAVVQEALRLWAPGTLPLPRYVLKGGRHIDGYFLLSDTIVGCTAYSMHRIDTTIFPDADEFIPERWLDSAGNTDRQRLFFAFGLGARTCIGKHLAIAEMRACLNAVYSQYRTRPAHDMRSSMGPEDVVLTSRPIGMCCKLEFVPWDVALQVPRGVSLSACVK</sequence>
<dbReference type="Pfam" id="PF00067">
    <property type="entry name" value="p450"/>
    <property type="match status" value="1"/>
</dbReference>
<dbReference type="GO" id="GO:0016705">
    <property type="term" value="F:oxidoreductase activity, acting on paired donors, with incorporation or reduction of molecular oxygen"/>
    <property type="evidence" value="ECO:0007669"/>
    <property type="project" value="InterPro"/>
</dbReference>
<dbReference type="Gene3D" id="1.10.630.10">
    <property type="entry name" value="Cytochrome P450"/>
    <property type="match status" value="1"/>
</dbReference>
<accession>A0A3M2SCC9</accession>
<dbReference type="Proteomes" id="UP000277212">
    <property type="component" value="Unassembled WGS sequence"/>
</dbReference>
<feature type="binding site" description="axial binding residue" evidence="7">
    <location>
        <position position="181"/>
    </location>
    <ligand>
        <name>heme</name>
        <dbReference type="ChEBI" id="CHEBI:30413"/>
    </ligand>
    <ligandPart>
        <name>Fe</name>
        <dbReference type="ChEBI" id="CHEBI:18248"/>
    </ligandPart>
</feature>
<keyword evidence="6 8" id="KW-0503">Monooxygenase</keyword>
<dbReference type="PRINTS" id="PR00385">
    <property type="entry name" value="P450"/>
</dbReference>
<comment type="caution">
    <text evidence="9">The sequence shown here is derived from an EMBL/GenBank/DDBJ whole genome shotgun (WGS) entry which is preliminary data.</text>
</comment>
<keyword evidence="3 7" id="KW-0349">Heme</keyword>
<dbReference type="GO" id="GO:0004497">
    <property type="term" value="F:monooxygenase activity"/>
    <property type="evidence" value="ECO:0007669"/>
    <property type="project" value="UniProtKB-KW"/>
</dbReference>
<reference evidence="9 10" key="1">
    <citation type="submission" date="2017-06" db="EMBL/GenBank/DDBJ databases">
        <title>Comparative genomic analysis of Ambrosia Fusariam Clade fungi.</title>
        <authorList>
            <person name="Stajich J.E."/>
            <person name="Carrillo J."/>
            <person name="Kijimoto T."/>
            <person name="Eskalen A."/>
            <person name="O'Donnell K."/>
            <person name="Kasson M."/>
        </authorList>
    </citation>
    <scope>NUCLEOTIDE SEQUENCE [LARGE SCALE GENOMIC DNA]</scope>
    <source>
        <strain evidence="9">UCR3666</strain>
    </source>
</reference>
<evidence type="ECO:0008006" key="11">
    <source>
        <dbReference type="Google" id="ProtNLM"/>
    </source>
</evidence>
<keyword evidence="10" id="KW-1185">Reference proteome</keyword>
<dbReference type="InterPro" id="IPR001128">
    <property type="entry name" value="Cyt_P450"/>
</dbReference>
<protein>
    <recommendedName>
        <fullName evidence="11">Cytochrome P450</fullName>
    </recommendedName>
</protein>
<evidence type="ECO:0000256" key="5">
    <source>
        <dbReference type="ARBA" id="ARBA00023004"/>
    </source>
</evidence>
<evidence type="ECO:0000256" key="6">
    <source>
        <dbReference type="ARBA" id="ARBA00023033"/>
    </source>
</evidence>
<dbReference type="PROSITE" id="PS00086">
    <property type="entry name" value="CYTOCHROME_P450"/>
    <property type="match status" value="1"/>
</dbReference>
<dbReference type="InterPro" id="IPR050121">
    <property type="entry name" value="Cytochrome_P450_monoxygenase"/>
</dbReference>
<dbReference type="PANTHER" id="PTHR24305:SF164">
    <property type="entry name" value="P450, PUTATIVE (EUROFUNG)-RELATED"/>
    <property type="match status" value="1"/>
</dbReference>
<dbReference type="PANTHER" id="PTHR24305">
    <property type="entry name" value="CYTOCHROME P450"/>
    <property type="match status" value="1"/>
</dbReference>
<proteinExistence type="inferred from homology"/>
<evidence type="ECO:0000256" key="3">
    <source>
        <dbReference type="ARBA" id="ARBA00022617"/>
    </source>
</evidence>
<keyword evidence="5 7" id="KW-0408">Iron</keyword>
<evidence type="ECO:0000256" key="4">
    <source>
        <dbReference type="ARBA" id="ARBA00022723"/>
    </source>
</evidence>
<keyword evidence="4 7" id="KW-0479">Metal-binding</keyword>
<name>A0A3M2SCC9_9HYPO</name>
<evidence type="ECO:0000256" key="8">
    <source>
        <dbReference type="RuleBase" id="RU000461"/>
    </source>
</evidence>
<dbReference type="STRING" id="2010991.A0A3M2SCC9"/>
<comment type="similarity">
    <text evidence="2 8">Belongs to the cytochrome P450 family.</text>
</comment>
<dbReference type="EMBL" id="NKUJ01000069">
    <property type="protein sequence ID" value="RMJ15214.1"/>
    <property type="molecule type" value="Genomic_DNA"/>
</dbReference>
<evidence type="ECO:0000256" key="7">
    <source>
        <dbReference type="PIRSR" id="PIRSR602403-1"/>
    </source>
</evidence>
<dbReference type="OrthoDB" id="1470350at2759"/>
<dbReference type="InterPro" id="IPR002403">
    <property type="entry name" value="Cyt_P450_E_grp-IV"/>
</dbReference>
<dbReference type="InterPro" id="IPR017972">
    <property type="entry name" value="Cyt_P450_CS"/>
</dbReference>
<dbReference type="SUPFAM" id="SSF48264">
    <property type="entry name" value="Cytochrome P450"/>
    <property type="match status" value="1"/>
</dbReference>
<dbReference type="GO" id="GO:0005506">
    <property type="term" value="F:iron ion binding"/>
    <property type="evidence" value="ECO:0007669"/>
    <property type="project" value="InterPro"/>
</dbReference>
<evidence type="ECO:0000256" key="2">
    <source>
        <dbReference type="ARBA" id="ARBA00010617"/>
    </source>
</evidence>
<evidence type="ECO:0000313" key="9">
    <source>
        <dbReference type="EMBL" id="RMJ15214.1"/>
    </source>
</evidence>
<dbReference type="InterPro" id="IPR036396">
    <property type="entry name" value="Cyt_P450_sf"/>
</dbReference>
<dbReference type="GO" id="GO:0020037">
    <property type="term" value="F:heme binding"/>
    <property type="evidence" value="ECO:0007669"/>
    <property type="project" value="InterPro"/>
</dbReference>
<keyword evidence="8" id="KW-0560">Oxidoreductase</keyword>
<evidence type="ECO:0000256" key="1">
    <source>
        <dbReference type="ARBA" id="ARBA00001971"/>
    </source>
</evidence>
<comment type="cofactor">
    <cofactor evidence="1 7">
        <name>heme</name>
        <dbReference type="ChEBI" id="CHEBI:30413"/>
    </cofactor>
</comment>